<keyword evidence="1" id="KW-0805">Transcription regulation</keyword>
<feature type="domain" description="HTH araC/xylS-type" evidence="4">
    <location>
        <begin position="232"/>
        <end position="330"/>
    </location>
</feature>
<dbReference type="PANTHER" id="PTHR11019:SF159">
    <property type="entry name" value="TRANSCRIPTIONAL REGULATOR-RELATED"/>
    <property type="match status" value="1"/>
</dbReference>
<reference evidence="5 6" key="1">
    <citation type="submission" date="2024-03" db="EMBL/GenBank/DDBJ databases">
        <title>Novel species of the genus Variovorax.</title>
        <authorList>
            <person name="Liu Q."/>
            <person name="Xin Y.-H."/>
        </authorList>
    </citation>
    <scope>NUCLEOTIDE SEQUENCE [LARGE SCALE GENOMIC DNA]</scope>
    <source>
        <strain evidence="5 6">KACC 18501</strain>
    </source>
</reference>
<evidence type="ECO:0000256" key="1">
    <source>
        <dbReference type="ARBA" id="ARBA00023015"/>
    </source>
</evidence>
<dbReference type="Proteomes" id="UP001363010">
    <property type="component" value="Unassembled WGS sequence"/>
</dbReference>
<organism evidence="5 6">
    <name type="scientific">Variovorax humicola</name>
    <dbReference type="NCBI Taxonomy" id="1769758"/>
    <lineage>
        <taxon>Bacteria</taxon>
        <taxon>Pseudomonadati</taxon>
        <taxon>Pseudomonadota</taxon>
        <taxon>Betaproteobacteria</taxon>
        <taxon>Burkholderiales</taxon>
        <taxon>Comamonadaceae</taxon>
        <taxon>Variovorax</taxon>
    </lineage>
</organism>
<dbReference type="InterPro" id="IPR018060">
    <property type="entry name" value="HTH_AraC"/>
</dbReference>
<dbReference type="PROSITE" id="PS00041">
    <property type="entry name" value="HTH_ARAC_FAMILY_1"/>
    <property type="match status" value="1"/>
</dbReference>
<keyword evidence="6" id="KW-1185">Reference proteome</keyword>
<sequence length="336" mass="36516">MSHDTLSDVLRGVRLRGAVFFNISGNSDWAAEAPSAKELVPMLMRGVDHVIEYHAIAQGSCWAGIPGGPSVQLFAGDVVMFPHGDAHVVSSAPGMRGDGDFSWFPGVEAAGQLPLRVAYNGSNVLLPPATQQSEDADVNIVCGFLGLDLQPFNPLIDALPRLLHLRASEDDAWIAKFTQQAVAESHAQRPGGEAMLARMSEMMFVNAVRRYADHLPAQSAGWLAGLRDRFVGRVLALMHEQPSREWTVDELGRLVGLSRSALHDRFVQLVGVAPMQYLAQWRMQAAARMLLETRATVAAVALDVGYDSEAAFARAFKRVVGKPPGAWRRERDGAAQ</sequence>
<accession>A0ABU8VV97</accession>
<evidence type="ECO:0000256" key="3">
    <source>
        <dbReference type="ARBA" id="ARBA00023163"/>
    </source>
</evidence>
<keyword evidence="3" id="KW-0804">Transcription</keyword>
<dbReference type="Pfam" id="PF12852">
    <property type="entry name" value="Cupin_6"/>
    <property type="match status" value="1"/>
</dbReference>
<dbReference type="EMBL" id="JBBKZV010000002">
    <property type="protein sequence ID" value="MEJ8821373.1"/>
    <property type="molecule type" value="Genomic_DNA"/>
</dbReference>
<proteinExistence type="predicted"/>
<name>A0ABU8VV97_9BURK</name>
<dbReference type="InterPro" id="IPR018062">
    <property type="entry name" value="HTH_AraC-typ_CS"/>
</dbReference>
<dbReference type="PROSITE" id="PS01124">
    <property type="entry name" value="HTH_ARAC_FAMILY_2"/>
    <property type="match status" value="1"/>
</dbReference>
<evidence type="ECO:0000313" key="6">
    <source>
        <dbReference type="Proteomes" id="UP001363010"/>
    </source>
</evidence>
<dbReference type="RefSeq" id="WP_340362424.1">
    <property type="nucleotide sequence ID" value="NZ_JBBKZV010000002.1"/>
</dbReference>
<keyword evidence="2" id="KW-0238">DNA-binding</keyword>
<dbReference type="PANTHER" id="PTHR11019">
    <property type="entry name" value="HTH-TYPE TRANSCRIPTIONAL REGULATOR NIMR"/>
    <property type="match status" value="1"/>
</dbReference>
<dbReference type="SMART" id="SM00342">
    <property type="entry name" value="HTH_ARAC"/>
    <property type="match status" value="1"/>
</dbReference>
<evidence type="ECO:0000256" key="2">
    <source>
        <dbReference type="ARBA" id="ARBA00023125"/>
    </source>
</evidence>
<dbReference type="Pfam" id="PF12833">
    <property type="entry name" value="HTH_18"/>
    <property type="match status" value="1"/>
</dbReference>
<dbReference type="SUPFAM" id="SSF46689">
    <property type="entry name" value="Homeodomain-like"/>
    <property type="match status" value="2"/>
</dbReference>
<evidence type="ECO:0000313" key="5">
    <source>
        <dbReference type="EMBL" id="MEJ8821373.1"/>
    </source>
</evidence>
<comment type="caution">
    <text evidence="5">The sequence shown here is derived from an EMBL/GenBank/DDBJ whole genome shotgun (WGS) entry which is preliminary data.</text>
</comment>
<dbReference type="InterPro" id="IPR032783">
    <property type="entry name" value="AraC_lig"/>
</dbReference>
<gene>
    <name evidence="5" type="ORF">WKW80_04890</name>
</gene>
<evidence type="ECO:0000259" key="4">
    <source>
        <dbReference type="PROSITE" id="PS01124"/>
    </source>
</evidence>
<dbReference type="InterPro" id="IPR009057">
    <property type="entry name" value="Homeodomain-like_sf"/>
</dbReference>
<dbReference type="Gene3D" id="1.10.10.60">
    <property type="entry name" value="Homeodomain-like"/>
    <property type="match status" value="2"/>
</dbReference>
<protein>
    <submittedName>
        <fullName evidence="5">AraC family transcriptional regulator</fullName>
    </submittedName>
</protein>